<feature type="signal peptide" evidence="1">
    <location>
        <begin position="1"/>
        <end position="34"/>
    </location>
</feature>
<evidence type="ECO:0008006" key="4">
    <source>
        <dbReference type="Google" id="ProtNLM"/>
    </source>
</evidence>
<organism evidence="2 3">
    <name type="scientific">Phyllosticta citricarpa</name>
    <dbReference type="NCBI Taxonomy" id="55181"/>
    <lineage>
        <taxon>Eukaryota</taxon>
        <taxon>Fungi</taxon>
        <taxon>Dikarya</taxon>
        <taxon>Ascomycota</taxon>
        <taxon>Pezizomycotina</taxon>
        <taxon>Dothideomycetes</taxon>
        <taxon>Dothideomycetes incertae sedis</taxon>
        <taxon>Botryosphaeriales</taxon>
        <taxon>Phyllostictaceae</taxon>
        <taxon>Phyllosticta</taxon>
    </lineage>
</organism>
<evidence type="ECO:0000256" key="1">
    <source>
        <dbReference type="SAM" id="SignalP"/>
    </source>
</evidence>
<protein>
    <recommendedName>
        <fullName evidence="4">Secreted protein</fullName>
    </recommendedName>
</protein>
<keyword evidence="3" id="KW-1185">Reference proteome</keyword>
<gene>
    <name evidence="2" type="ORF">IWX46DRAFT_132065</name>
</gene>
<evidence type="ECO:0000313" key="3">
    <source>
        <dbReference type="Proteomes" id="UP001365128"/>
    </source>
</evidence>
<sequence>MLFPCQRDGTRQRTGCGQMLATLFFSFRARSALALSTFESSRSSPAWRLKQSTNEDGLPVAAAHHIHTRNPRRNGSTELSFLSKHRTSRGPRGASARSDCSAAGAICILCLIQPVVLLDLWRLAAEGLLANGGSAGTLCYRSARSHHDVRRQLSVF</sequence>
<keyword evidence="1" id="KW-0732">Signal</keyword>
<accession>A0ABR1MPB1</accession>
<proteinExistence type="predicted"/>
<dbReference type="Proteomes" id="UP001365128">
    <property type="component" value="Unassembled WGS sequence"/>
</dbReference>
<evidence type="ECO:0000313" key="2">
    <source>
        <dbReference type="EMBL" id="KAK7555568.1"/>
    </source>
</evidence>
<reference evidence="2 3" key="1">
    <citation type="submission" date="2024-04" db="EMBL/GenBank/DDBJ databases">
        <title>Phyllosticta paracitricarpa is synonymous to the EU quarantine fungus P. citricarpa based on phylogenomic analyses.</title>
        <authorList>
            <consortium name="Lawrence Berkeley National Laboratory"/>
            <person name="Van Ingen-Buijs V.A."/>
            <person name="Van Westerhoven A.C."/>
            <person name="Haridas S."/>
            <person name="Skiadas P."/>
            <person name="Martin F."/>
            <person name="Groenewald J.Z."/>
            <person name="Crous P.W."/>
            <person name="Seidl M.F."/>
        </authorList>
    </citation>
    <scope>NUCLEOTIDE SEQUENCE [LARGE SCALE GENOMIC DNA]</scope>
    <source>
        <strain evidence="2 3">CBS 122670</strain>
    </source>
</reference>
<feature type="chain" id="PRO_5045044401" description="Secreted protein" evidence="1">
    <location>
        <begin position="35"/>
        <end position="156"/>
    </location>
</feature>
<name>A0ABR1MPB1_9PEZI</name>
<comment type="caution">
    <text evidence="2">The sequence shown here is derived from an EMBL/GenBank/DDBJ whole genome shotgun (WGS) entry which is preliminary data.</text>
</comment>
<dbReference type="EMBL" id="JBBPDW010000002">
    <property type="protein sequence ID" value="KAK7555568.1"/>
    <property type="molecule type" value="Genomic_DNA"/>
</dbReference>